<name>A0A842H9I7_9BACT</name>
<dbReference type="SUPFAM" id="SSF53067">
    <property type="entry name" value="Actin-like ATPase domain"/>
    <property type="match status" value="1"/>
</dbReference>
<dbReference type="Gene3D" id="3.30.420.40">
    <property type="match status" value="2"/>
</dbReference>
<evidence type="ECO:0000313" key="1">
    <source>
        <dbReference type="EMBL" id="MBC2593173.1"/>
    </source>
</evidence>
<comment type="caution">
    <text evidence="1">The sequence shown here is derived from an EMBL/GenBank/DDBJ whole genome shotgun (WGS) entry which is preliminary data.</text>
</comment>
<protein>
    <submittedName>
        <fullName evidence="1">ROK family protein</fullName>
    </submittedName>
</protein>
<dbReference type="Proteomes" id="UP000546464">
    <property type="component" value="Unassembled WGS sequence"/>
</dbReference>
<dbReference type="InterPro" id="IPR043129">
    <property type="entry name" value="ATPase_NBD"/>
</dbReference>
<dbReference type="AlphaFoldDB" id="A0A842H9I7"/>
<organism evidence="1 2">
    <name type="scientific">Ruficoccus amylovorans</name>
    <dbReference type="NCBI Taxonomy" id="1804625"/>
    <lineage>
        <taxon>Bacteria</taxon>
        <taxon>Pseudomonadati</taxon>
        <taxon>Verrucomicrobiota</taxon>
        <taxon>Opitutia</taxon>
        <taxon>Puniceicoccales</taxon>
        <taxon>Cerasicoccaceae</taxon>
        <taxon>Ruficoccus</taxon>
    </lineage>
</organism>
<dbReference type="RefSeq" id="WP_185674165.1">
    <property type="nucleotide sequence ID" value="NZ_JACHVB010000012.1"/>
</dbReference>
<reference evidence="1 2" key="1">
    <citation type="submission" date="2020-07" db="EMBL/GenBank/DDBJ databases">
        <authorList>
            <person name="Feng X."/>
        </authorList>
    </citation>
    <scope>NUCLEOTIDE SEQUENCE [LARGE SCALE GENOMIC DNA]</scope>
    <source>
        <strain evidence="1 2">JCM31066</strain>
    </source>
</reference>
<keyword evidence="2" id="KW-1185">Reference proteome</keyword>
<gene>
    <name evidence="1" type="ORF">H5P28_02760</name>
</gene>
<dbReference type="EMBL" id="JACHVB010000012">
    <property type="protein sequence ID" value="MBC2593173.1"/>
    <property type="molecule type" value="Genomic_DNA"/>
</dbReference>
<sequence length="471" mass="51699">MFELKLLHTPELDPGFIPASLWNQHYRDLAYLCPDAREVTLQVVRPDGQANTYRTRLLPANLAYAGYNLRYCERLVKMMLWAWGGCEVRLSGAPEIAAKLKTIYSPEGERAFDWEFMGQRVFLQPFSVHDTLAPECADSGEPAPAKRNIDGCRIGFDLGGSDRKCAALIDGEVVYSEEIKWSPYFESDPEYHIAGIQDSLERAAAHLPRVDAIGGSAAGIYIDNEPRVASLFRGVSAGDFEAKIRPLFHELKRKWENVPFVVANDGDVTALAGAHVLGVSEVLGLSMGTSQAVGYVNGAGAVTGWLNELAFAPVDYREQDSPRDEWSGDRGCGVQYFSQQAVSRLLPASGLPVPAEMPMAEQLEAVQSHMERGDQRAAAIYRTIGTCLGYALAHYADFYRFRHLLFLGRVSSGEGGQIIREQAEDVLGDEFPSLAPTISITLPDETMKRHGQAVAAASLPVLDKQSASTRL</sequence>
<evidence type="ECO:0000313" key="2">
    <source>
        <dbReference type="Proteomes" id="UP000546464"/>
    </source>
</evidence>
<proteinExistence type="predicted"/>
<accession>A0A842H9I7</accession>